<comment type="caution">
    <text evidence="2">The sequence shown here is derived from an EMBL/GenBank/DDBJ whole genome shotgun (WGS) entry which is preliminary data.</text>
</comment>
<sequence length="132" mass="15060">MEQIQTFSLSKSLAVREVLEFVRQLEGFESVVFFEKNGAVANGKSLLGMMSMFTTIRIGDKVHTRIKGTDADEVFKLVEDWLCDNRSMEDVEMLGIWEEEGVETVEKAMTRSLSSWSPDAYYATKSCLKIMR</sequence>
<reference evidence="3" key="1">
    <citation type="journal article" date="2019" name="Int. J. Syst. Evol. Microbiol.">
        <title>The Global Catalogue of Microorganisms (GCM) 10K type strain sequencing project: providing services to taxonomists for standard genome sequencing and annotation.</title>
        <authorList>
            <consortium name="The Broad Institute Genomics Platform"/>
            <consortium name="The Broad Institute Genome Sequencing Center for Infectious Disease"/>
            <person name="Wu L."/>
            <person name="Ma J."/>
        </authorList>
    </citation>
    <scope>NUCLEOTIDE SEQUENCE [LARGE SCALE GENOMIC DNA]</scope>
    <source>
        <strain evidence="3">CGMCC 1.15790</strain>
    </source>
</reference>
<name>A0ABW0U3I0_9BACI</name>
<protein>
    <submittedName>
        <fullName evidence="2">HPr family phosphocarrier protein</fullName>
    </submittedName>
</protein>
<dbReference type="Proteomes" id="UP001596143">
    <property type="component" value="Unassembled WGS sequence"/>
</dbReference>
<proteinExistence type="predicted"/>
<evidence type="ECO:0000313" key="3">
    <source>
        <dbReference type="Proteomes" id="UP001596143"/>
    </source>
</evidence>
<evidence type="ECO:0000259" key="1">
    <source>
        <dbReference type="Pfam" id="PF00381"/>
    </source>
</evidence>
<dbReference type="EMBL" id="JBHSPF010000015">
    <property type="protein sequence ID" value="MFC5627966.1"/>
    <property type="molecule type" value="Genomic_DNA"/>
</dbReference>
<feature type="domain" description="HPr" evidence="1">
    <location>
        <begin position="11"/>
        <end position="80"/>
    </location>
</feature>
<gene>
    <name evidence="2" type="ORF">ACFPTR_03545</name>
</gene>
<dbReference type="Pfam" id="PF00381">
    <property type="entry name" value="PTS-HPr"/>
    <property type="match status" value="1"/>
</dbReference>
<evidence type="ECO:0000313" key="2">
    <source>
        <dbReference type="EMBL" id="MFC5627966.1"/>
    </source>
</evidence>
<dbReference type="InterPro" id="IPR035895">
    <property type="entry name" value="HPr-like_sf"/>
</dbReference>
<dbReference type="InterPro" id="IPR000032">
    <property type="entry name" value="HPr-like"/>
</dbReference>
<dbReference type="Gene3D" id="3.30.1340.10">
    <property type="entry name" value="HPr-like"/>
    <property type="match status" value="1"/>
</dbReference>
<dbReference type="RefSeq" id="WP_270896111.1">
    <property type="nucleotide sequence ID" value="NZ_JBHSPF010000015.1"/>
</dbReference>
<accession>A0ABW0U3I0</accession>
<dbReference type="SUPFAM" id="SSF55594">
    <property type="entry name" value="HPr-like"/>
    <property type="match status" value="1"/>
</dbReference>
<organism evidence="2 3">
    <name type="scientific">Aliibacillus thermotolerans</name>
    <dbReference type="NCBI Taxonomy" id="1834418"/>
    <lineage>
        <taxon>Bacteria</taxon>
        <taxon>Bacillati</taxon>
        <taxon>Bacillota</taxon>
        <taxon>Bacilli</taxon>
        <taxon>Bacillales</taxon>
        <taxon>Bacillaceae</taxon>
        <taxon>Aliibacillus</taxon>
    </lineage>
</organism>
<keyword evidence="3" id="KW-1185">Reference proteome</keyword>